<dbReference type="SUPFAM" id="SSF54909">
    <property type="entry name" value="Dimeric alpha+beta barrel"/>
    <property type="match status" value="1"/>
</dbReference>
<dbReference type="Proteomes" id="UP000184120">
    <property type="component" value="Unassembled WGS sequence"/>
</dbReference>
<dbReference type="PROSITE" id="PS51502">
    <property type="entry name" value="S_R_A_B_BARREL"/>
    <property type="match status" value="1"/>
</dbReference>
<dbReference type="STRING" id="1434701.SAMN05443634_10970"/>
<dbReference type="SMART" id="SM00886">
    <property type="entry name" value="Dabb"/>
    <property type="match status" value="1"/>
</dbReference>
<organism evidence="4 5">
    <name type="scientific">Chishuiella changwenlii</name>
    <dbReference type="NCBI Taxonomy" id="1434701"/>
    <lineage>
        <taxon>Bacteria</taxon>
        <taxon>Pseudomonadati</taxon>
        <taxon>Bacteroidota</taxon>
        <taxon>Flavobacteriia</taxon>
        <taxon>Flavobacteriales</taxon>
        <taxon>Weeksellaceae</taxon>
        <taxon>Chishuiella</taxon>
    </lineage>
</organism>
<evidence type="ECO:0000259" key="2">
    <source>
        <dbReference type="PROSITE" id="PS51502"/>
    </source>
</evidence>
<dbReference type="InterPro" id="IPR011008">
    <property type="entry name" value="Dimeric_a/b-barrel"/>
</dbReference>
<name>A0A1M7AKA2_9FLAO</name>
<dbReference type="EMBL" id="BMFL01000003">
    <property type="protein sequence ID" value="GGE90573.1"/>
    <property type="molecule type" value="Genomic_DNA"/>
</dbReference>
<keyword evidence="6" id="KW-1185">Reference proteome</keyword>
<reference evidence="6" key="4">
    <citation type="journal article" date="2019" name="Int. J. Syst. Evol. Microbiol.">
        <title>The Global Catalogue of Microorganisms (GCM) 10K type strain sequencing project: providing services to taxonomists for standard genome sequencing and annotation.</title>
        <authorList>
            <consortium name="The Broad Institute Genomics Platform"/>
            <consortium name="The Broad Institute Genome Sequencing Center for Infectious Disease"/>
            <person name="Wu L."/>
            <person name="Ma J."/>
        </authorList>
    </citation>
    <scope>NUCLEOTIDE SEQUENCE [LARGE SCALE GENOMIC DNA]</scope>
    <source>
        <strain evidence="6">CGMCC 1.12707</strain>
    </source>
</reference>
<evidence type="ECO:0000256" key="1">
    <source>
        <dbReference type="SAM" id="SignalP"/>
    </source>
</evidence>
<evidence type="ECO:0000313" key="3">
    <source>
        <dbReference type="EMBL" id="GGE90573.1"/>
    </source>
</evidence>
<sequence>MTTSKKLRSLALIGLMTLLCSNVAFGQSKKQKHQDKPVYFHYLVFWLKPDLSQQEVADFQNFFEGLKQLPYQKNLRYGTPAASSPRSVLDQTYTYNASMEFDSLEDLEKYGQLPEHLALVAKYKPYFVKMLVHDTVYNQKKK</sequence>
<dbReference type="EMBL" id="FRBH01000009">
    <property type="protein sequence ID" value="SHL43212.1"/>
    <property type="molecule type" value="Genomic_DNA"/>
</dbReference>
<dbReference type="InterPro" id="IPR013097">
    <property type="entry name" value="Dabb"/>
</dbReference>
<evidence type="ECO:0000313" key="5">
    <source>
        <dbReference type="Proteomes" id="UP000184120"/>
    </source>
</evidence>
<feature type="signal peptide" evidence="1">
    <location>
        <begin position="1"/>
        <end position="26"/>
    </location>
</feature>
<proteinExistence type="predicted"/>
<dbReference type="Pfam" id="PF07876">
    <property type="entry name" value="Dabb"/>
    <property type="match status" value="1"/>
</dbReference>
<dbReference type="RefSeq" id="WP_072932983.1">
    <property type="nucleotide sequence ID" value="NZ_BMFL01000003.1"/>
</dbReference>
<accession>A0A1M7AKA2</accession>
<feature type="chain" id="PRO_5012477918" evidence="1">
    <location>
        <begin position="27"/>
        <end position="142"/>
    </location>
</feature>
<dbReference type="Gene3D" id="3.30.70.100">
    <property type="match status" value="1"/>
</dbReference>
<keyword evidence="1" id="KW-0732">Signal</keyword>
<reference evidence="5" key="3">
    <citation type="submission" date="2016-11" db="EMBL/GenBank/DDBJ databases">
        <authorList>
            <person name="Varghese N."/>
            <person name="Submissions S."/>
        </authorList>
    </citation>
    <scope>NUCLEOTIDE SEQUENCE [LARGE SCALE GENOMIC DNA]</scope>
    <source>
        <strain evidence="5">DSM 27989</strain>
    </source>
</reference>
<dbReference type="AlphaFoldDB" id="A0A1M7AKA2"/>
<feature type="domain" description="Stress-response A/B barrel" evidence="2">
    <location>
        <begin position="39"/>
        <end position="135"/>
    </location>
</feature>
<reference evidence="4" key="2">
    <citation type="submission" date="2016-11" db="EMBL/GenBank/DDBJ databases">
        <authorList>
            <person name="Jaros S."/>
            <person name="Januszkiewicz K."/>
            <person name="Wedrychowicz H."/>
        </authorList>
    </citation>
    <scope>NUCLEOTIDE SEQUENCE [LARGE SCALE GENOMIC DNA]</scope>
    <source>
        <strain evidence="4">DSM 27989</strain>
    </source>
</reference>
<evidence type="ECO:0000313" key="4">
    <source>
        <dbReference type="EMBL" id="SHL43212.1"/>
    </source>
</evidence>
<reference evidence="3" key="1">
    <citation type="journal article" date="2014" name="Int. J. Syst. Evol. Microbiol.">
        <title>Complete genome of a new Firmicutes species belonging to the dominant human colonic microbiota ('Ruminococcus bicirculans') reveals two chromosomes and a selective capacity to utilize plant glucans.</title>
        <authorList>
            <consortium name="NISC Comparative Sequencing Program"/>
            <person name="Wegmann U."/>
            <person name="Louis P."/>
            <person name="Goesmann A."/>
            <person name="Henrissat B."/>
            <person name="Duncan S.H."/>
            <person name="Flint H.J."/>
        </authorList>
    </citation>
    <scope>NUCLEOTIDE SEQUENCE</scope>
    <source>
        <strain evidence="3">CGMCC 1.12707</strain>
    </source>
</reference>
<gene>
    <name evidence="3" type="ORF">GCM10010984_05380</name>
    <name evidence="4" type="ORF">SAMN05443634_10970</name>
</gene>
<reference evidence="3" key="5">
    <citation type="submission" date="2024-05" db="EMBL/GenBank/DDBJ databases">
        <authorList>
            <person name="Sun Q."/>
            <person name="Zhou Y."/>
        </authorList>
    </citation>
    <scope>NUCLEOTIDE SEQUENCE</scope>
    <source>
        <strain evidence="3">CGMCC 1.12707</strain>
    </source>
</reference>
<dbReference type="Proteomes" id="UP000650994">
    <property type="component" value="Unassembled WGS sequence"/>
</dbReference>
<protein>
    <submittedName>
        <fullName evidence="4">Stress responsive A/B Barrel Domain</fullName>
    </submittedName>
</protein>
<dbReference type="OrthoDB" id="7189263at2"/>
<evidence type="ECO:0000313" key="6">
    <source>
        <dbReference type="Proteomes" id="UP000650994"/>
    </source>
</evidence>